<feature type="compositionally biased region" description="Low complexity" evidence="1">
    <location>
        <begin position="437"/>
        <end position="506"/>
    </location>
</feature>
<dbReference type="Gene3D" id="3.40.50.1000">
    <property type="entry name" value="HAD superfamily/HAD-like"/>
    <property type="match status" value="1"/>
</dbReference>
<dbReference type="EMBL" id="JAPWDV010000001">
    <property type="protein sequence ID" value="KAJ6223527.1"/>
    <property type="molecule type" value="Genomic_DNA"/>
</dbReference>
<feature type="compositionally biased region" description="Low complexity" evidence="1">
    <location>
        <begin position="541"/>
        <end position="584"/>
    </location>
</feature>
<sequence length="602" mass="64440">MFSFSKNKSEKFPRDSWRDPSFGSVFKENHINEYRFDTIDNFCMNCKKPEQDECKCQEKVQPKSASTENYPWPKETSRSSCVKENQPFGSILKEISIFKQKDDSSNSRSNNEKKIVPSKEDCRVIVLKIRKPKAIMMDFAGTMAKTGFISKIVFGYIRANVATYLSNNWGNRILMRDIDLLRAESQRDGGPIVFGSNESAEKIRESAASYVVRCHDEQRNSEAIRIFRFHMLFNGYRHKKVTTAIYSDVAEGLGEWASREHIEIFVYSNCWKYACKFMLQHTNHSDLSLLISDYFDTELGPLNDPKSYEKIVHKLGYPSQDILFLTKSGEEGKAAHMAGLSVVLVETHREDVDREVTNEITKLDLPFVRILSSLEFAADAPTASSLGSSSSCPTTWSTNHCSTATSGTSSGRGSSSTALSGSRAPPGRKSAPQSSKGSATRLSGGSRSSATRLSSGSRSSATRLSTSGASRTHSSGMLASSNKGSSSASATQISSGSASRGSSAPSSGGGGGASSSHGSSTRLSGGSSRGSATQLSGSAPRGSATQLSGSSSRGSATQISGSSSRGSATQISGSSSRGSSHQTSSGGGGSSSSAHSRSTHSR</sequence>
<protein>
    <recommendedName>
        <fullName evidence="4">Enolase-phosphatase E1</fullName>
    </recommendedName>
</protein>
<dbReference type="GO" id="GO:0043874">
    <property type="term" value="F:acireductone synthase activity"/>
    <property type="evidence" value="ECO:0007669"/>
    <property type="project" value="TreeGrafter"/>
</dbReference>
<dbReference type="Proteomes" id="UP001142055">
    <property type="component" value="Chromosome 1"/>
</dbReference>
<dbReference type="GO" id="GO:0019509">
    <property type="term" value="P:L-methionine salvage from methylthioadenosine"/>
    <property type="evidence" value="ECO:0007669"/>
    <property type="project" value="TreeGrafter"/>
</dbReference>
<dbReference type="InterPro" id="IPR036412">
    <property type="entry name" value="HAD-like_sf"/>
</dbReference>
<dbReference type="AlphaFoldDB" id="A0A9Q0MFF2"/>
<evidence type="ECO:0008006" key="4">
    <source>
        <dbReference type="Google" id="ProtNLM"/>
    </source>
</evidence>
<dbReference type="PANTHER" id="PTHR20371">
    <property type="entry name" value="ENOLASE-PHOSPHATASE E1"/>
    <property type="match status" value="1"/>
</dbReference>
<evidence type="ECO:0000256" key="1">
    <source>
        <dbReference type="SAM" id="MobiDB-lite"/>
    </source>
</evidence>
<dbReference type="PANTHER" id="PTHR20371:SF1">
    <property type="entry name" value="ENOLASE-PHOSPHATASE E1"/>
    <property type="match status" value="1"/>
</dbReference>
<evidence type="ECO:0000313" key="2">
    <source>
        <dbReference type="EMBL" id="KAJ6223527.1"/>
    </source>
</evidence>
<comment type="caution">
    <text evidence="2">The sequence shown here is derived from an EMBL/GenBank/DDBJ whole genome shotgun (WGS) entry which is preliminary data.</text>
</comment>
<proteinExistence type="predicted"/>
<evidence type="ECO:0000313" key="3">
    <source>
        <dbReference type="Proteomes" id="UP001142055"/>
    </source>
</evidence>
<dbReference type="SUPFAM" id="SSF56784">
    <property type="entry name" value="HAD-like"/>
    <property type="match status" value="1"/>
</dbReference>
<feature type="region of interest" description="Disordered" evidence="1">
    <location>
        <begin position="383"/>
        <end position="602"/>
    </location>
</feature>
<accession>A0A9Q0MFF2</accession>
<feature type="compositionally biased region" description="Low complexity" evidence="1">
    <location>
        <begin position="514"/>
        <end position="532"/>
    </location>
</feature>
<reference evidence="2" key="1">
    <citation type="submission" date="2022-12" db="EMBL/GenBank/DDBJ databases">
        <title>Genome assemblies of Blomia tropicalis.</title>
        <authorList>
            <person name="Cui Y."/>
        </authorList>
    </citation>
    <scope>NUCLEOTIDE SEQUENCE</scope>
    <source>
        <tissue evidence="2">Adult mites</tissue>
    </source>
</reference>
<dbReference type="InterPro" id="IPR023214">
    <property type="entry name" value="HAD_sf"/>
</dbReference>
<keyword evidence="3" id="KW-1185">Reference proteome</keyword>
<name>A0A9Q0MFF2_BLOTA</name>
<organism evidence="2 3">
    <name type="scientific">Blomia tropicalis</name>
    <name type="common">Mite</name>
    <dbReference type="NCBI Taxonomy" id="40697"/>
    <lineage>
        <taxon>Eukaryota</taxon>
        <taxon>Metazoa</taxon>
        <taxon>Ecdysozoa</taxon>
        <taxon>Arthropoda</taxon>
        <taxon>Chelicerata</taxon>
        <taxon>Arachnida</taxon>
        <taxon>Acari</taxon>
        <taxon>Acariformes</taxon>
        <taxon>Sarcoptiformes</taxon>
        <taxon>Astigmata</taxon>
        <taxon>Glycyphagoidea</taxon>
        <taxon>Echimyopodidae</taxon>
        <taxon>Blomia</taxon>
    </lineage>
</organism>
<gene>
    <name evidence="2" type="ORF">RDWZM_002072</name>
</gene>
<feature type="compositionally biased region" description="Low complexity" evidence="1">
    <location>
        <begin position="383"/>
        <end position="424"/>
    </location>
</feature>